<dbReference type="Proteomes" id="UP000694287">
    <property type="component" value="Unassembled WGS sequence"/>
</dbReference>
<name>A0ABS6UYD1_9PSEU</name>
<dbReference type="EMBL" id="JADQDK010000001">
    <property type="protein sequence ID" value="MBW0136903.1"/>
    <property type="molecule type" value="Genomic_DNA"/>
</dbReference>
<proteinExistence type="predicted"/>
<keyword evidence="3" id="KW-1185">Reference proteome</keyword>
<evidence type="ECO:0000313" key="2">
    <source>
        <dbReference type="EMBL" id="MBW0136903.1"/>
    </source>
</evidence>
<evidence type="ECO:0000313" key="3">
    <source>
        <dbReference type="Proteomes" id="UP000694287"/>
    </source>
</evidence>
<comment type="caution">
    <text evidence="2">The sequence shown here is derived from an EMBL/GenBank/DDBJ whole genome shotgun (WGS) entry which is preliminary data.</text>
</comment>
<gene>
    <name evidence="2" type="ORF">I4I81_21925</name>
</gene>
<feature type="region of interest" description="Disordered" evidence="1">
    <location>
        <begin position="30"/>
        <end position="51"/>
    </location>
</feature>
<accession>A0ABS6UYD1</accession>
<sequence length="111" mass="11885">MTVDPRTRAMTGIALAGATVAPAPFLRPFGTDRADVTGPTSPGRRHRAGGAGLAVVRDAQPLDRHPVLCGDRFAEAAFLPVLVLDQAVFWTPPPPVRCLAGHRFWRRPLPG</sequence>
<evidence type="ECO:0000256" key="1">
    <source>
        <dbReference type="SAM" id="MobiDB-lite"/>
    </source>
</evidence>
<dbReference type="RefSeq" id="WP_218604639.1">
    <property type="nucleotide sequence ID" value="NZ_JADQDJ010000244.1"/>
</dbReference>
<reference evidence="2 3" key="1">
    <citation type="submission" date="2020-11" db="EMBL/GenBank/DDBJ databases">
        <title>Pseudonocardia abyssalis sp. nov. and Pseudonocardia oceani sp. nov., description and phylogenomic analysis of two novel actinomycetes isolated from the deep Southern Ocean.</title>
        <authorList>
            <person name="Parra J."/>
        </authorList>
    </citation>
    <scope>NUCLEOTIDE SEQUENCE [LARGE SCALE GENOMIC DNA]</scope>
    <source>
        <strain evidence="2 3">KRD-168</strain>
    </source>
</reference>
<organism evidence="2 3">
    <name type="scientific">Pseudonocardia abyssalis</name>
    <dbReference type="NCBI Taxonomy" id="2792008"/>
    <lineage>
        <taxon>Bacteria</taxon>
        <taxon>Bacillati</taxon>
        <taxon>Actinomycetota</taxon>
        <taxon>Actinomycetes</taxon>
        <taxon>Pseudonocardiales</taxon>
        <taxon>Pseudonocardiaceae</taxon>
        <taxon>Pseudonocardia</taxon>
    </lineage>
</organism>
<protein>
    <submittedName>
        <fullName evidence="2">Uncharacterized protein</fullName>
    </submittedName>
</protein>